<evidence type="ECO:0008006" key="5">
    <source>
        <dbReference type="Google" id="ProtNLM"/>
    </source>
</evidence>
<evidence type="ECO:0000256" key="2">
    <source>
        <dbReference type="SAM" id="Phobius"/>
    </source>
</evidence>
<feature type="region of interest" description="Disordered" evidence="1">
    <location>
        <begin position="37"/>
        <end position="68"/>
    </location>
</feature>
<protein>
    <recommendedName>
        <fullName evidence="5">DUF2897 family protein</fullName>
    </recommendedName>
</protein>
<evidence type="ECO:0000256" key="1">
    <source>
        <dbReference type="SAM" id="MobiDB-lite"/>
    </source>
</evidence>
<feature type="transmembrane region" description="Helical" evidence="2">
    <location>
        <begin position="6"/>
        <end position="24"/>
    </location>
</feature>
<proteinExistence type="predicted"/>
<sequence>MKIGMLILMVLFLAMLMGLFYISYKMLLKVRQEERAANANQPQQRQLHPKLQAQLEQQKKVQDKDAQD</sequence>
<keyword evidence="2" id="KW-0472">Membrane</keyword>
<name>A0A6C0Y686_9GAMM</name>
<keyword evidence="2" id="KW-0812">Transmembrane</keyword>
<feature type="compositionally biased region" description="Basic and acidic residues" evidence="1">
    <location>
        <begin position="57"/>
        <end position="68"/>
    </location>
</feature>
<evidence type="ECO:0000313" key="4">
    <source>
        <dbReference type="Proteomes" id="UP000503440"/>
    </source>
</evidence>
<evidence type="ECO:0000313" key="3">
    <source>
        <dbReference type="EMBL" id="QIC71616.1"/>
    </source>
</evidence>
<feature type="compositionally biased region" description="Low complexity" evidence="1">
    <location>
        <begin position="37"/>
        <end position="46"/>
    </location>
</feature>
<dbReference type="RefSeq" id="WP_163146303.1">
    <property type="nucleotide sequence ID" value="NZ_CP044445.1"/>
</dbReference>
<dbReference type="AlphaFoldDB" id="A0A6C0Y686"/>
<reference evidence="3 4" key="1">
    <citation type="submission" date="2019-09" db="EMBL/GenBank/DDBJ databases">
        <title>Non-baumannii Acinetobacter spp. carrying blaNDM-1 isolated in China.</title>
        <authorList>
            <person name="Cui C."/>
            <person name="Chen C."/>
            <person name="Sun J."/>
            <person name="Liu Y."/>
        </authorList>
    </citation>
    <scope>NUCLEOTIDE SEQUENCE [LARGE SCALE GENOMIC DNA]</scope>
    <source>
        <strain evidence="3 4">B18</strain>
    </source>
</reference>
<organism evidence="3 4">
    <name type="scientific">Acinetobacter indicus</name>
    <dbReference type="NCBI Taxonomy" id="756892"/>
    <lineage>
        <taxon>Bacteria</taxon>
        <taxon>Pseudomonadati</taxon>
        <taxon>Pseudomonadota</taxon>
        <taxon>Gammaproteobacteria</taxon>
        <taxon>Moraxellales</taxon>
        <taxon>Moraxellaceae</taxon>
        <taxon>Acinetobacter</taxon>
    </lineage>
</organism>
<accession>A0A6C0Y686</accession>
<dbReference type="Proteomes" id="UP000503440">
    <property type="component" value="Chromosome"/>
</dbReference>
<gene>
    <name evidence="3" type="ORF">FSC09_04320</name>
</gene>
<keyword evidence="2" id="KW-1133">Transmembrane helix</keyword>
<dbReference type="EMBL" id="CP044455">
    <property type="protein sequence ID" value="QIC71616.1"/>
    <property type="molecule type" value="Genomic_DNA"/>
</dbReference>